<gene>
    <name evidence="1" type="ORF">EVAR_18962_1</name>
</gene>
<accession>A0A4C1WWE9</accession>
<organism evidence="1 2">
    <name type="scientific">Eumeta variegata</name>
    <name type="common">Bagworm moth</name>
    <name type="synonym">Eumeta japonica</name>
    <dbReference type="NCBI Taxonomy" id="151549"/>
    <lineage>
        <taxon>Eukaryota</taxon>
        <taxon>Metazoa</taxon>
        <taxon>Ecdysozoa</taxon>
        <taxon>Arthropoda</taxon>
        <taxon>Hexapoda</taxon>
        <taxon>Insecta</taxon>
        <taxon>Pterygota</taxon>
        <taxon>Neoptera</taxon>
        <taxon>Endopterygota</taxon>
        <taxon>Lepidoptera</taxon>
        <taxon>Glossata</taxon>
        <taxon>Ditrysia</taxon>
        <taxon>Tineoidea</taxon>
        <taxon>Psychidae</taxon>
        <taxon>Oiketicinae</taxon>
        <taxon>Eumeta</taxon>
    </lineage>
</organism>
<evidence type="ECO:0000313" key="2">
    <source>
        <dbReference type="Proteomes" id="UP000299102"/>
    </source>
</evidence>
<comment type="caution">
    <text evidence="1">The sequence shown here is derived from an EMBL/GenBank/DDBJ whole genome shotgun (WGS) entry which is preliminary data.</text>
</comment>
<name>A0A4C1WWE9_EUMVA</name>
<dbReference type="EMBL" id="BGZK01000675">
    <property type="protein sequence ID" value="GBP55671.1"/>
    <property type="molecule type" value="Genomic_DNA"/>
</dbReference>
<reference evidence="1 2" key="1">
    <citation type="journal article" date="2019" name="Commun. Biol.">
        <title>The bagworm genome reveals a unique fibroin gene that provides high tensile strength.</title>
        <authorList>
            <person name="Kono N."/>
            <person name="Nakamura H."/>
            <person name="Ohtoshi R."/>
            <person name="Tomita M."/>
            <person name="Numata K."/>
            <person name="Arakawa K."/>
        </authorList>
    </citation>
    <scope>NUCLEOTIDE SEQUENCE [LARGE SCALE GENOMIC DNA]</scope>
</reference>
<proteinExistence type="predicted"/>
<protein>
    <submittedName>
        <fullName evidence="1">Uncharacterized protein</fullName>
    </submittedName>
</protein>
<dbReference type="Proteomes" id="UP000299102">
    <property type="component" value="Unassembled WGS sequence"/>
</dbReference>
<keyword evidence="2" id="KW-1185">Reference proteome</keyword>
<dbReference type="AlphaFoldDB" id="A0A4C1WWE9"/>
<sequence length="69" mass="7235">MSRLVESICQSIGPLSAHVIHSSESRFARPALAAGAAWASVAASPPPAPRLADAALSIIEPHSFLQFRD</sequence>
<evidence type="ECO:0000313" key="1">
    <source>
        <dbReference type="EMBL" id="GBP55671.1"/>
    </source>
</evidence>